<sequence>MEIRAVSKKPLDDATKKRLRAGRMLLARPADVALAVGVARQTVYTWKALLDEGGIDGLRAMPGRGRPAKLEPEQLAELRGTLLQSPTAHGFGTELWTLKRVGSLIKRTYCVGHGWTRNARVWILVIRGAIGAPRNCSSGLQLFRRRVFPVRAMTVRKPLRRLGLSAMSRSIGQT</sequence>
<dbReference type="EMBL" id="OVTA01000076">
    <property type="protein sequence ID" value="SPS02521.1"/>
    <property type="molecule type" value="Genomic_DNA"/>
</dbReference>
<dbReference type="Pfam" id="PF13551">
    <property type="entry name" value="HTH_29"/>
    <property type="match status" value="1"/>
</dbReference>
<reference evidence="1 2" key="1">
    <citation type="submission" date="2018-01" db="EMBL/GenBank/DDBJ databases">
        <authorList>
            <person name="Gaut B.S."/>
            <person name="Morton B.R."/>
            <person name="Clegg M.T."/>
            <person name="Duvall M.R."/>
        </authorList>
    </citation>
    <scope>NUCLEOTIDE SEQUENCE [LARGE SCALE GENOMIC DNA]</scope>
    <source>
        <strain evidence="1">Cupriavidus taiwanensis cmp 52</strain>
    </source>
</reference>
<evidence type="ECO:0000313" key="2">
    <source>
        <dbReference type="Proteomes" id="UP000256805"/>
    </source>
</evidence>
<name>A0A375JD84_9BURK</name>
<protein>
    <recommendedName>
        <fullName evidence="3">Transposase</fullName>
    </recommendedName>
</protein>
<evidence type="ECO:0008006" key="3">
    <source>
        <dbReference type="Google" id="ProtNLM"/>
    </source>
</evidence>
<dbReference type="AlphaFoldDB" id="A0A375JD84"/>
<proteinExistence type="predicted"/>
<dbReference type="InterPro" id="IPR009057">
    <property type="entry name" value="Homeodomain-like_sf"/>
</dbReference>
<accession>A0A375JD84</accession>
<organism evidence="1 2">
    <name type="scientific">Cupriavidus taiwanensis</name>
    <dbReference type="NCBI Taxonomy" id="164546"/>
    <lineage>
        <taxon>Bacteria</taxon>
        <taxon>Pseudomonadati</taxon>
        <taxon>Pseudomonadota</taxon>
        <taxon>Betaproteobacteria</taxon>
        <taxon>Burkholderiales</taxon>
        <taxon>Burkholderiaceae</taxon>
        <taxon>Cupriavidus</taxon>
    </lineage>
</organism>
<dbReference type="Proteomes" id="UP000256805">
    <property type="component" value="Unassembled WGS sequence"/>
</dbReference>
<gene>
    <name evidence="1" type="ORF">CBM2634_U130012</name>
</gene>
<dbReference type="SUPFAM" id="SSF46689">
    <property type="entry name" value="Homeodomain-like"/>
    <property type="match status" value="1"/>
</dbReference>
<evidence type="ECO:0000313" key="1">
    <source>
        <dbReference type="EMBL" id="SPS02521.1"/>
    </source>
</evidence>